<keyword evidence="4" id="KW-1185">Reference proteome</keyword>
<dbReference type="CDD" id="cd00293">
    <property type="entry name" value="USP-like"/>
    <property type="match status" value="2"/>
</dbReference>
<dbReference type="AlphaFoldDB" id="A0A1H1WGE6"/>
<dbReference type="Pfam" id="PF00582">
    <property type="entry name" value="Usp"/>
    <property type="match status" value="2"/>
</dbReference>
<dbReference type="RefSeq" id="WP_091731569.1">
    <property type="nucleotide sequence ID" value="NZ_LT629757.1"/>
</dbReference>
<dbReference type="OrthoDB" id="5242641at2"/>
<dbReference type="Gene3D" id="3.40.50.12370">
    <property type="match status" value="1"/>
</dbReference>
<evidence type="ECO:0000313" key="3">
    <source>
        <dbReference type="EMBL" id="SDS96102.1"/>
    </source>
</evidence>
<sequence>MTLVVGWPPHRDDPAALHLAATLARSAGEDLLLVSVVPRAWPTPVASHVDRDFARWAEEYGDRAVASAREALAATCPDVAADAVAVAGSSVAGALVAEAERLAAPMVVVGSGVEGAWGTVVLGSTADRLLHSSPVPVALAPRGHRSDPDLRVRRATCAFRGDDSSRTALRRAARICRGIGADLRVATFGVRGKVMYPPEVLGEGDVLAAYLSRTSAAQEAAVAALGELRPAHVETAVATGATWAEALERLAWQPGDLLVVGSSSASLMSRLFLGSNATKIVRSSPVPVVVVP</sequence>
<dbReference type="PRINTS" id="PR01438">
    <property type="entry name" value="UNVRSLSTRESS"/>
</dbReference>
<dbReference type="Proteomes" id="UP000198859">
    <property type="component" value="Chromosome I"/>
</dbReference>
<dbReference type="PANTHER" id="PTHR46268">
    <property type="entry name" value="STRESS RESPONSE PROTEIN NHAX"/>
    <property type="match status" value="1"/>
</dbReference>
<evidence type="ECO:0000256" key="1">
    <source>
        <dbReference type="ARBA" id="ARBA00008791"/>
    </source>
</evidence>
<dbReference type="InterPro" id="IPR006015">
    <property type="entry name" value="Universal_stress_UspA"/>
</dbReference>
<dbReference type="EMBL" id="LT629757">
    <property type="protein sequence ID" value="SDS96102.1"/>
    <property type="molecule type" value="Genomic_DNA"/>
</dbReference>
<gene>
    <name evidence="3" type="ORF">SAMN04488570_3149</name>
</gene>
<dbReference type="SUPFAM" id="SSF52402">
    <property type="entry name" value="Adenine nucleotide alpha hydrolases-like"/>
    <property type="match status" value="2"/>
</dbReference>
<feature type="domain" description="UspA" evidence="2">
    <location>
        <begin position="153"/>
        <end position="292"/>
    </location>
</feature>
<comment type="similarity">
    <text evidence="1">Belongs to the universal stress protein A family.</text>
</comment>
<name>A0A1H1WGE6_9ACTN</name>
<feature type="domain" description="UspA" evidence="2">
    <location>
        <begin position="11"/>
        <end position="140"/>
    </location>
</feature>
<evidence type="ECO:0000259" key="2">
    <source>
        <dbReference type="Pfam" id="PF00582"/>
    </source>
</evidence>
<protein>
    <submittedName>
        <fullName evidence="3">Nucleotide-binding universal stress protein, UspA family</fullName>
    </submittedName>
</protein>
<proteinExistence type="inferred from homology"/>
<dbReference type="PANTHER" id="PTHR46268:SF6">
    <property type="entry name" value="UNIVERSAL STRESS PROTEIN UP12"/>
    <property type="match status" value="1"/>
</dbReference>
<evidence type="ECO:0000313" key="4">
    <source>
        <dbReference type="Proteomes" id="UP000198859"/>
    </source>
</evidence>
<dbReference type="STRING" id="642780.SAMN04488570_3149"/>
<accession>A0A1H1WGE6</accession>
<organism evidence="3 4">
    <name type="scientific">Nocardioides scoriae</name>
    <dbReference type="NCBI Taxonomy" id="642780"/>
    <lineage>
        <taxon>Bacteria</taxon>
        <taxon>Bacillati</taxon>
        <taxon>Actinomycetota</taxon>
        <taxon>Actinomycetes</taxon>
        <taxon>Propionibacteriales</taxon>
        <taxon>Nocardioidaceae</taxon>
        <taxon>Nocardioides</taxon>
    </lineage>
</organism>
<reference evidence="4" key="1">
    <citation type="submission" date="2016-10" db="EMBL/GenBank/DDBJ databases">
        <authorList>
            <person name="Varghese N."/>
            <person name="Submissions S."/>
        </authorList>
    </citation>
    <scope>NUCLEOTIDE SEQUENCE [LARGE SCALE GENOMIC DNA]</scope>
    <source>
        <strain evidence="4">DSM 22127</strain>
    </source>
</reference>
<dbReference type="InterPro" id="IPR006016">
    <property type="entry name" value="UspA"/>
</dbReference>